<evidence type="ECO:0000313" key="3">
    <source>
        <dbReference type="EnsemblFungi" id="CEF82878"/>
    </source>
</evidence>
<dbReference type="RefSeq" id="XP_011327576.1">
    <property type="nucleotide sequence ID" value="XM_011329274.1"/>
</dbReference>
<sequence>MSSSGTQSSAKTTSKKTTKLLSTLKNVVRVTFYKKSEDKKENTIEERLCRHEERSMQAGPPRQVERPTYEHQPWSYRQPESPDLKPTQEEYDKADWAYALHGVLDDSLPLESPRPKHPGKHGILDNVEAVTPEDYNKYDQTGWGYVKLAGLNDFVPAESPTPCPAGNPSMVEATTQESMMDEIQATAEEDQVLVESRRFIN</sequence>
<feature type="compositionally biased region" description="Basic and acidic residues" evidence="1">
    <location>
        <begin position="40"/>
        <end position="55"/>
    </location>
</feature>
<reference evidence="3 4" key="1">
    <citation type="journal article" date="2007" name="Science">
        <title>The Fusarium graminearum genome reveals a link between localized polymorphism and pathogen specialization.</title>
        <authorList>
            <person name="Cuomo C.A."/>
            <person name="Gueldener U."/>
            <person name="Xu J.-R."/>
            <person name="Trail F."/>
            <person name="Turgeon B.G."/>
            <person name="Di Pietro A."/>
            <person name="Walton J.D."/>
            <person name="Ma L.-J."/>
            <person name="Baker S.E."/>
            <person name="Rep M."/>
            <person name="Adam G."/>
            <person name="Antoniw J."/>
            <person name="Baldwin T."/>
            <person name="Calvo S.E."/>
            <person name="Chang Y.-L."/>
            <person name="DeCaprio D."/>
            <person name="Gale L.R."/>
            <person name="Gnerre S."/>
            <person name="Goswami R.S."/>
            <person name="Hammond-Kosack K."/>
            <person name="Harris L.J."/>
            <person name="Hilburn K."/>
            <person name="Kennell J.C."/>
            <person name="Kroken S."/>
            <person name="Magnuson J.K."/>
            <person name="Mannhaupt G."/>
            <person name="Mauceli E.W."/>
            <person name="Mewes H.-W."/>
            <person name="Mitterbauer R."/>
            <person name="Muehlbauer G."/>
            <person name="Muensterkoetter M."/>
            <person name="Nelson D."/>
            <person name="O'Donnell K."/>
            <person name="Ouellet T."/>
            <person name="Qi W."/>
            <person name="Quesneville H."/>
            <person name="Roncero M.I.G."/>
            <person name="Seong K.-Y."/>
            <person name="Tetko I.V."/>
            <person name="Urban M."/>
            <person name="Waalwijk C."/>
            <person name="Ward T.J."/>
            <person name="Yao J."/>
            <person name="Birren B.W."/>
            <person name="Kistler H.C."/>
        </authorList>
    </citation>
    <scope>NUCLEOTIDE SEQUENCE [LARGE SCALE GENOMIC DNA]</scope>
    <source>
        <strain evidence="4">ATCC MYA-4620 / CBS 123657 / FGSC 9075 / NRRL 31084 / PH-1</strain>
        <strain evidence="3">PH-1 / ATCC MYA-4620 / FGSC 9075 / NRRL 31084</strain>
    </source>
</reference>
<dbReference type="AlphaFoldDB" id="I1RU78"/>
<dbReference type="VEuPathDB" id="FungiDB:FGRAMPH1_01G25589"/>
<dbReference type="Proteomes" id="UP000070720">
    <property type="component" value="Chromosome 4"/>
</dbReference>
<dbReference type="OrthoDB" id="10368589at2759"/>
<evidence type="ECO:0000256" key="1">
    <source>
        <dbReference type="SAM" id="MobiDB-lite"/>
    </source>
</evidence>
<name>I1RU78_GIBZE</name>
<accession>I1RU78</accession>
<dbReference type="EMBL" id="HG970335">
    <property type="protein sequence ID" value="CEF82878.1"/>
    <property type="molecule type" value="Genomic_DNA"/>
</dbReference>
<accession>A0A098DPS9</accession>
<dbReference type="EnsemblFungi" id="CEF82878">
    <property type="protein sequence ID" value="CEF82878"/>
    <property type="gene ID" value="FGRRES_07762"/>
</dbReference>
<organism evidence="2 4">
    <name type="scientific">Gibberella zeae (strain ATCC MYA-4620 / CBS 123657 / FGSC 9075 / NRRL 31084 / PH-1)</name>
    <name type="common">Wheat head blight fungus</name>
    <name type="synonym">Fusarium graminearum</name>
    <dbReference type="NCBI Taxonomy" id="229533"/>
    <lineage>
        <taxon>Eukaryota</taxon>
        <taxon>Fungi</taxon>
        <taxon>Dikarya</taxon>
        <taxon>Ascomycota</taxon>
        <taxon>Pezizomycotina</taxon>
        <taxon>Sordariomycetes</taxon>
        <taxon>Hypocreomycetidae</taxon>
        <taxon>Hypocreales</taxon>
        <taxon>Nectriaceae</taxon>
        <taxon>Fusarium</taxon>
    </lineage>
</organism>
<dbReference type="HOGENOM" id="CLU_1402505_0_0_1"/>
<feature type="region of interest" description="Disordered" evidence="1">
    <location>
        <begin position="40"/>
        <end position="87"/>
    </location>
</feature>
<keyword evidence="4" id="KW-1185">Reference proteome</keyword>
<protein>
    <submittedName>
        <fullName evidence="2">Chromosome 4, complete genome</fullName>
    </submittedName>
</protein>
<reference evidence="2 4" key="3">
    <citation type="journal article" date="2015" name="BMC Genomics">
        <title>The completed genome sequence of the pathogenic ascomycete fungus Fusarium graminearum.</title>
        <authorList>
            <person name="King R."/>
            <person name="Urban M."/>
            <person name="Hammond-Kosack M.C."/>
            <person name="Hassani-Pak K."/>
            <person name="Hammond-Kosack K.E."/>
        </authorList>
    </citation>
    <scope>NUCLEOTIDE SEQUENCE [LARGE SCALE GENOMIC DNA]</scope>
    <source>
        <strain evidence="4">ATCC MYA-4620 / CBS 123657 / FGSC 9075 / NRRL 31084 / PH-1</strain>
        <strain evidence="2">PH-1</strain>
    </source>
</reference>
<evidence type="ECO:0000313" key="2">
    <source>
        <dbReference type="EMBL" id="CEF82878.1"/>
    </source>
</evidence>
<gene>
    <name evidence="2" type="ORF">FGRAMPH1_01T25589</name>
</gene>
<dbReference type="KEGG" id="fgr:FGSG_07762"/>
<dbReference type="InParanoid" id="I1RU78"/>
<reference evidence="3 4" key="2">
    <citation type="journal article" date="2010" name="Nature">
        <title>Comparative genomics reveals mobile pathogenicity chromosomes in Fusarium.</title>
        <authorList>
            <person name="Ma L.J."/>
            <person name="van der Does H.C."/>
            <person name="Borkovich K.A."/>
            <person name="Coleman J.J."/>
            <person name="Daboussi M.J."/>
            <person name="Di Pietro A."/>
            <person name="Dufresne M."/>
            <person name="Freitag M."/>
            <person name="Grabherr M."/>
            <person name="Henrissat B."/>
            <person name="Houterman P.M."/>
            <person name="Kang S."/>
            <person name="Shim W.B."/>
            <person name="Woloshuk C."/>
            <person name="Xie X."/>
            <person name="Xu J.R."/>
            <person name="Antoniw J."/>
            <person name="Baker S.E."/>
            <person name="Bluhm B.H."/>
            <person name="Breakspear A."/>
            <person name="Brown D.W."/>
            <person name="Butchko R.A."/>
            <person name="Chapman S."/>
            <person name="Coulson R."/>
            <person name="Coutinho P.M."/>
            <person name="Danchin E.G."/>
            <person name="Diener A."/>
            <person name="Gale L.R."/>
            <person name="Gardiner D.M."/>
            <person name="Goff S."/>
            <person name="Hammond-Kosack K.E."/>
            <person name="Hilburn K."/>
            <person name="Hua-Van A."/>
            <person name="Jonkers W."/>
            <person name="Kazan K."/>
            <person name="Kodira C.D."/>
            <person name="Koehrsen M."/>
            <person name="Kumar L."/>
            <person name="Lee Y.H."/>
            <person name="Li L."/>
            <person name="Manners J.M."/>
            <person name="Miranda-Saavedra D."/>
            <person name="Mukherjee M."/>
            <person name="Park G."/>
            <person name="Park J."/>
            <person name="Park S.Y."/>
            <person name="Proctor R.H."/>
            <person name="Regev A."/>
            <person name="Ruiz-Roldan M.C."/>
            <person name="Sain D."/>
            <person name="Sakthikumar S."/>
            <person name="Sykes S."/>
            <person name="Schwartz D.C."/>
            <person name="Turgeon B.G."/>
            <person name="Wapinski I."/>
            <person name="Yoder O."/>
            <person name="Young S."/>
            <person name="Zeng Q."/>
            <person name="Zhou S."/>
            <person name="Galagan J."/>
            <person name="Cuomo C.A."/>
            <person name="Kistler H.C."/>
            <person name="Rep M."/>
        </authorList>
    </citation>
    <scope>GENOME REANNOTATION</scope>
    <source>
        <strain evidence="4">ATCC MYA-4620 / CBS 123657 / FGSC 9075 / NRRL 31084 / PH-1</strain>
        <strain evidence="3">PH-1 / ATCC MYA-4620 / FGSC 9075 / NRRL 31084</strain>
    </source>
</reference>
<reference evidence="3" key="4">
    <citation type="submission" date="2017-01" db="UniProtKB">
        <authorList>
            <consortium name="EnsemblFungi"/>
        </authorList>
    </citation>
    <scope>IDENTIFICATION</scope>
    <source>
        <strain evidence="3">PH-1 / ATCC MYA-4620 / FGSC 9075 / NRRL 31084</strain>
    </source>
</reference>
<evidence type="ECO:0000313" key="4">
    <source>
        <dbReference type="Proteomes" id="UP000070720"/>
    </source>
</evidence>
<proteinExistence type="predicted"/>